<dbReference type="AlphaFoldDB" id="A0A4Y2XBK4"/>
<organism evidence="2 3">
    <name type="scientific">Araneus ventricosus</name>
    <name type="common">Orbweaver spider</name>
    <name type="synonym">Epeira ventricosa</name>
    <dbReference type="NCBI Taxonomy" id="182803"/>
    <lineage>
        <taxon>Eukaryota</taxon>
        <taxon>Metazoa</taxon>
        <taxon>Ecdysozoa</taxon>
        <taxon>Arthropoda</taxon>
        <taxon>Chelicerata</taxon>
        <taxon>Arachnida</taxon>
        <taxon>Araneae</taxon>
        <taxon>Araneomorphae</taxon>
        <taxon>Entelegynae</taxon>
        <taxon>Araneoidea</taxon>
        <taxon>Araneidae</taxon>
        <taxon>Araneus</taxon>
    </lineage>
</organism>
<evidence type="ECO:0000256" key="1">
    <source>
        <dbReference type="SAM" id="MobiDB-lite"/>
    </source>
</evidence>
<feature type="compositionally biased region" description="Polar residues" evidence="1">
    <location>
        <begin position="11"/>
        <end position="29"/>
    </location>
</feature>
<evidence type="ECO:0000313" key="2">
    <source>
        <dbReference type="EMBL" id="GBO46324.1"/>
    </source>
</evidence>
<keyword evidence="3" id="KW-1185">Reference proteome</keyword>
<accession>A0A4Y2XBK4</accession>
<sequence length="131" mass="15297">TLAEQRWARSLQKTSSSITSEEGGQDNSDVNYRRAKDILLFIPESLRERVLIAHRDPQCSVKWWRWEHPDILRFKDEECCFHWRPDGSIDTIRNVHHTVLGEDIGISDKSEIACKYSLVDRITTSWVGMLL</sequence>
<feature type="non-terminal residue" evidence="2">
    <location>
        <position position="1"/>
    </location>
</feature>
<reference evidence="2 3" key="1">
    <citation type="journal article" date="2019" name="Sci. Rep.">
        <title>Orb-weaving spider Araneus ventricosus genome elucidates the spidroin gene catalogue.</title>
        <authorList>
            <person name="Kono N."/>
            <person name="Nakamura H."/>
            <person name="Ohtoshi R."/>
            <person name="Moran D.A.P."/>
            <person name="Shinohara A."/>
            <person name="Yoshida Y."/>
            <person name="Fujiwara M."/>
            <person name="Mori M."/>
            <person name="Tomita M."/>
            <person name="Arakawa K."/>
        </authorList>
    </citation>
    <scope>NUCLEOTIDE SEQUENCE [LARGE SCALE GENOMIC DNA]</scope>
</reference>
<dbReference type="Proteomes" id="UP000499080">
    <property type="component" value="Unassembled WGS sequence"/>
</dbReference>
<protein>
    <submittedName>
        <fullName evidence="2">Uncharacterized protein</fullName>
    </submittedName>
</protein>
<feature type="region of interest" description="Disordered" evidence="1">
    <location>
        <begin position="9"/>
        <end position="29"/>
    </location>
</feature>
<dbReference type="EMBL" id="BGPR01073935">
    <property type="protein sequence ID" value="GBO46324.1"/>
    <property type="molecule type" value="Genomic_DNA"/>
</dbReference>
<gene>
    <name evidence="2" type="ORF">AVEN_65740_1</name>
</gene>
<evidence type="ECO:0000313" key="3">
    <source>
        <dbReference type="Proteomes" id="UP000499080"/>
    </source>
</evidence>
<comment type="caution">
    <text evidence="2">The sequence shown here is derived from an EMBL/GenBank/DDBJ whole genome shotgun (WGS) entry which is preliminary data.</text>
</comment>
<name>A0A4Y2XBK4_ARAVE</name>
<proteinExistence type="predicted"/>